<evidence type="ECO:0000313" key="3">
    <source>
        <dbReference type="Proteomes" id="UP000294644"/>
    </source>
</evidence>
<accession>A0A4R5D1X5</accession>
<evidence type="ECO:0000259" key="1">
    <source>
        <dbReference type="Pfam" id="PF26566"/>
    </source>
</evidence>
<feature type="domain" description="PH" evidence="1">
    <location>
        <begin position="2"/>
        <end position="85"/>
    </location>
</feature>
<dbReference type="EMBL" id="SMFN01000009">
    <property type="protein sequence ID" value="TDE04193.1"/>
    <property type="molecule type" value="Genomic_DNA"/>
</dbReference>
<evidence type="ECO:0000313" key="2">
    <source>
        <dbReference type="EMBL" id="TDE04193.1"/>
    </source>
</evidence>
<proteinExistence type="predicted"/>
<keyword evidence="3" id="KW-1185">Reference proteome</keyword>
<sequence length="103" mass="12260">MYLRYFWHEKFTRVIIDYQNETITTINNSNSNIFNSDNLKHIEFHLSTKNHINPLYDFGFTKLCSHDGKETIITSLILNYSNIENILDDVKKIKKLDEVIYLS</sequence>
<dbReference type="InterPro" id="IPR058916">
    <property type="entry name" value="PH_40"/>
</dbReference>
<reference evidence="2 3" key="1">
    <citation type="submission" date="2019-03" db="EMBL/GenBank/DDBJ databases">
        <title>Flavobacterium LB-D12 sp. nov., isolated from arctic soil.</title>
        <authorList>
            <person name="Chaudhary D.K."/>
        </authorList>
    </citation>
    <scope>NUCLEOTIDE SEQUENCE [LARGE SCALE GENOMIC DNA]</scope>
    <source>
        <strain evidence="2 3">LB-D12</strain>
    </source>
</reference>
<dbReference type="Pfam" id="PF26566">
    <property type="entry name" value="PH_40"/>
    <property type="match status" value="1"/>
</dbReference>
<dbReference type="Proteomes" id="UP000294644">
    <property type="component" value="Unassembled WGS sequence"/>
</dbReference>
<organism evidence="2 3">
    <name type="scientific">Flavobacterium sandaracinum</name>
    <dbReference type="NCBI Taxonomy" id="2541733"/>
    <lineage>
        <taxon>Bacteria</taxon>
        <taxon>Pseudomonadati</taxon>
        <taxon>Bacteroidota</taxon>
        <taxon>Flavobacteriia</taxon>
        <taxon>Flavobacteriales</taxon>
        <taxon>Flavobacteriaceae</taxon>
        <taxon>Flavobacterium</taxon>
    </lineage>
</organism>
<comment type="caution">
    <text evidence="2">The sequence shown here is derived from an EMBL/GenBank/DDBJ whole genome shotgun (WGS) entry which is preliminary data.</text>
</comment>
<name>A0A4R5D1X5_9FLAO</name>
<protein>
    <recommendedName>
        <fullName evidence="1">PH domain-containing protein</fullName>
    </recommendedName>
</protein>
<dbReference type="RefSeq" id="WP_132066153.1">
    <property type="nucleotide sequence ID" value="NZ_SMFN01000009.1"/>
</dbReference>
<dbReference type="AlphaFoldDB" id="A0A4R5D1X5"/>
<gene>
    <name evidence="2" type="ORF">E0F91_09020</name>
</gene>